<dbReference type="PANTHER" id="PTHR34131:SF3">
    <property type="entry name" value="(RAP ANNOTATION RELEASE2) GALACTOSE-BINDING LIKE DOMAIN CONTAINING PROTEIN"/>
    <property type="match status" value="1"/>
</dbReference>
<proteinExistence type="predicted"/>
<dbReference type="Pfam" id="PF09366">
    <property type="entry name" value="DUF1997"/>
    <property type="match status" value="1"/>
</dbReference>
<dbReference type="EMBL" id="HBFR01042925">
    <property type="protein sequence ID" value="CAD8904186.1"/>
    <property type="molecule type" value="Transcribed_RNA"/>
</dbReference>
<name>A0A6U5MDL9_9STRA</name>
<feature type="compositionally biased region" description="Basic and acidic residues" evidence="1">
    <location>
        <begin position="174"/>
        <end position="196"/>
    </location>
</feature>
<evidence type="ECO:0000313" key="2">
    <source>
        <dbReference type="EMBL" id="CAD8904184.1"/>
    </source>
</evidence>
<dbReference type="AlphaFoldDB" id="A0A6U5MDL9"/>
<reference evidence="2" key="1">
    <citation type="submission" date="2021-01" db="EMBL/GenBank/DDBJ databases">
        <authorList>
            <person name="Corre E."/>
            <person name="Pelletier E."/>
            <person name="Niang G."/>
            <person name="Scheremetjew M."/>
            <person name="Finn R."/>
            <person name="Kale V."/>
            <person name="Holt S."/>
            <person name="Cochrane G."/>
            <person name="Meng A."/>
            <person name="Brown T."/>
            <person name="Cohen L."/>
        </authorList>
    </citation>
    <scope>NUCLEOTIDE SEQUENCE</scope>
    <source>
        <strain evidence="2">308</strain>
    </source>
</reference>
<gene>
    <name evidence="2" type="ORF">CHYS00102_LOCUS31404</name>
    <name evidence="3" type="ORF">CHYS00102_LOCUS31406</name>
</gene>
<dbReference type="PANTHER" id="PTHR34131">
    <property type="entry name" value="(RAP ANNOTATION RELEASE2) GALACTOSE-BINDING LIKE DOMAIN CONTAINING PROTEIN"/>
    <property type="match status" value="1"/>
</dbReference>
<feature type="region of interest" description="Disordered" evidence="1">
    <location>
        <begin position="162"/>
        <end position="204"/>
    </location>
</feature>
<accession>A0A6U5MDL9</accession>
<evidence type="ECO:0000313" key="3">
    <source>
        <dbReference type="EMBL" id="CAD8904186.1"/>
    </source>
</evidence>
<dbReference type="EMBL" id="HBFR01042923">
    <property type="protein sequence ID" value="CAD8904184.1"/>
    <property type="molecule type" value="Transcribed_RNA"/>
</dbReference>
<dbReference type="InterPro" id="IPR018971">
    <property type="entry name" value="DUF1997"/>
</dbReference>
<feature type="compositionally biased region" description="Polar residues" evidence="1">
    <location>
        <begin position="115"/>
        <end position="131"/>
    </location>
</feature>
<sequence>MPTSIRSRRRIRRPLISLCLVGLNFSLRNDDGVVMFNCASAFVIRKLNKFPLERHTDFISLRFYVNDQHGQRSQDIPDFNVTNICVDADDNRKGLLVNRPLHRWRFRKLEDAEDCNSTSTDRSNKPQSIEGTNLKKNERRPFLKMMRGVGTSVPVEKIGPLNEIPQHSSVENSFVDRPDDSFEKERSTGNVDDGRKKSFPSSNMNEFRKRNERKLKFSASHSSNRRIVLKPETQDLFKKYMTQSPEKYSLKSSCNGNNKKTIQSRRWVVRRLDEHEAGMYGTNCNIDRWSSNAGLGIELPDYEGSFFRIAVPLMPLVGLALTPVVDLEVTAPRSSLNPLVPKKDEIKIRSCKVALLSTDEEIHQAMKNKKPLPRHITKAVKSIGDDMIFDVAKTIQKLLQPHLEFSGSVTWRVNDYHGKPAEGKISVKANAATTLIVPSTARAVPQAIISNIGSSLTRQLLLRLLPRFLKQVEQDFDQWSKCHAIDN</sequence>
<feature type="region of interest" description="Disordered" evidence="1">
    <location>
        <begin position="115"/>
        <end position="140"/>
    </location>
</feature>
<organism evidence="2">
    <name type="scientific">Corethron hystrix</name>
    <dbReference type="NCBI Taxonomy" id="216773"/>
    <lineage>
        <taxon>Eukaryota</taxon>
        <taxon>Sar</taxon>
        <taxon>Stramenopiles</taxon>
        <taxon>Ochrophyta</taxon>
        <taxon>Bacillariophyta</taxon>
        <taxon>Coscinodiscophyceae</taxon>
        <taxon>Corethrophycidae</taxon>
        <taxon>Corethrales</taxon>
        <taxon>Corethraceae</taxon>
        <taxon>Corethron</taxon>
    </lineage>
</organism>
<protein>
    <submittedName>
        <fullName evidence="2">Uncharacterized protein</fullName>
    </submittedName>
</protein>
<evidence type="ECO:0000256" key="1">
    <source>
        <dbReference type="SAM" id="MobiDB-lite"/>
    </source>
</evidence>